<keyword evidence="6" id="KW-1185">Reference proteome</keyword>
<evidence type="ECO:0000256" key="3">
    <source>
        <dbReference type="ARBA" id="ARBA00023163"/>
    </source>
</evidence>
<keyword evidence="3" id="KW-0804">Transcription</keyword>
<feature type="domain" description="HTH araC/xylS-type" evidence="4">
    <location>
        <begin position="252"/>
        <end position="350"/>
    </location>
</feature>
<dbReference type="Pfam" id="PF12833">
    <property type="entry name" value="HTH_18"/>
    <property type="match status" value="1"/>
</dbReference>
<dbReference type="GO" id="GO:0000976">
    <property type="term" value="F:transcription cis-regulatory region binding"/>
    <property type="evidence" value="ECO:0007669"/>
    <property type="project" value="TreeGrafter"/>
</dbReference>
<comment type="caution">
    <text evidence="5">The sequence shown here is derived from an EMBL/GenBank/DDBJ whole genome shotgun (WGS) entry which is preliminary data.</text>
</comment>
<dbReference type="InterPro" id="IPR009057">
    <property type="entry name" value="Homeodomain-like_sf"/>
</dbReference>
<name>A0A5C5S032_9ACTN</name>
<dbReference type="EMBL" id="VIGX01000012">
    <property type="protein sequence ID" value="TWS27621.1"/>
    <property type="molecule type" value="Genomic_DNA"/>
</dbReference>
<dbReference type="PANTHER" id="PTHR47894:SF4">
    <property type="entry name" value="HTH-TYPE TRANSCRIPTIONAL REGULATOR GADX"/>
    <property type="match status" value="1"/>
</dbReference>
<sequence length="359" mass="38787">MTYPYRSATIGAVASARDMTVVRSATLRGFREVLAGLNADPVEYAIRFGLPPQCLDEDDVLIPAPAASAMLDLAATELDCPDLGLRLAGVQSLSVLGPLAVAVTNAPTIGDALDCLTRYISVHSRMVTLTTEPDLQGEPGTVAVVYRPAGRSGPVQAADMGIGFTHRLITYLNRGPYSLRSVELPYQPAAPLSVHQDFFGALVRTRRRSGAALRVGTEVLSTPLRRVDDTIHQLAIAYLARRSATGSDDIVSRVRTATQEMLGTGTANLTGIAKLMTVHPRTLQRQLAAQGHPFNQILEQERRDKALRLLIGTDLPLGQIAAMVGFDEQASLSRAARHWWGVPPSRVRRERRKPASGSE</sequence>
<evidence type="ECO:0000313" key="5">
    <source>
        <dbReference type="EMBL" id="TWS27621.1"/>
    </source>
</evidence>
<dbReference type="Pfam" id="PF12625">
    <property type="entry name" value="Arabinose_bd"/>
    <property type="match status" value="1"/>
</dbReference>
<reference evidence="5 6" key="1">
    <citation type="submission" date="2019-06" db="EMBL/GenBank/DDBJ databases">
        <title>Tsukamurella conjunctivitidis sp. nov., Tsukamurella assacharolytica sp. nov. and Tsukamurella sputae sp. nov. isolated from patients with conjunctivitis, bacteraemia (lymphoma) and respiratory infection (sputum) in Hong Kong.</title>
        <authorList>
            <person name="Teng J.L.L."/>
            <person name="Lee H.H."/>
            <person name="Fong J.Y.H."/>
            <person name="Fok K.M.N."/>
            <person name="Lau S.K.P."/>
            <person name="Woo P.C.Y."/>
        </authorList>
    </citation>
    <scope>NUCLEOTIDE SEQUENCE [LARGE SCALE GENOMIC DNA]</scope>
    <source>
        <strain evidence="5 6">HKU72</strain>
    </source>
</reference>
<dbReference type="PROSITE" id="PS01124">
    <property type="entry name" value="HTH_ARAC_FAMILY_2"/>
    <property type="match status" value="1"/>
</dbReference>
<accession>A0A5C5S032</accession>
<organism evidence="5 6">
    <name type="scientific">Tsukamurella conjunctivitidis</name>
    <dbReference type="NCBI Taxonomy" id="2592068"/>
    <lineage>
        <taxon>Bacteria</taxon>
        <taxon>Bacillati</taxon>
        <taxon>Actinomycetota</taxon>
        <taxon>Actinomycetes</taxon>
        <taxon>Mycobacteriales</taxon>
        <taxon>Tsukamurellaceae</taxon>
        <taxon>Tsukamurella</taxon>
    </lineage>
</organism>
<evidence type="ECO:0000256" key="2">
    <source>
        <dbReference type="ARBA" id="ARBA00023125"/>
    </source>
</evidence>
<keyword evidence="2" id="KW-0238">DNA-binding</keyword>
<dbReference type="Gene3D" id="1.10.10.60">
    <property type="entry name" value="Homeodomain-like"/>
    <property type="match status" value="1"/>
</dbReference>
<dbReference type="SMART" id="SM00342">
    <property type="entry name" value="HTH_ARAC"/>
    <property type="match status" value="1"/>
</dbReference>
<dbReference type="Proteomes" id="UP000319375">
    <property type="component" value="Unassembled WGS sequence"/>
</dbReference>
<dbReference type="GO" id="GO:0005829">
    <property type="term" value="C:cytosol"/>
    <property type="evidence" value="ECO:0007669"/>
    <property type="project" value="TreeGrafter"/>
</dbReference>
<evidence type="ECO:0000313" key="6">
    <source>
        <dbReference type="Proteomes" id="UP000319375"/>
    </source>
</evidence>
<keyword evidence="1" id="KW-0805">Transcription regulation</keyword>
<dbReference type="InterPro" id="IPR032687">
    <property type="entry name" value="AraC-type_N"/>
</dbReference>
<dbReference type="SUPFAM" id="SSF46689">
    <property type="entry name" value="Homeodomain-like"/>
    <property type="match status" value="1"/>
</dbReference>
<proteinExistence type="predicted"/>
<evidence type="ECO:0000256" key="1">
    <source>
        <dbReference type="ARBA" id="ARBA00023015"/>
    </source>
</evidence>
<dbReference type="AlphaFoldDB" id="A0A5C5S032"/>
<dbReference type="GO" id="GO:0003700">
    <property type="term" value="F:DNA-binding transcription factor activity"/>
    <property type="evidence" value="ECO:0007669"/>
    <property type="project" value="InterPro"/>
</dbReference>
<protein>
    <submittedName>
        <fullName evidence="5">AraC family transcriptional regulator</fullName>
    </submittedName>
</protein>
<dbReference type="InterPro" id="IPR018060">
    <property type="entry name" value="HTH_AraC"/>
</dbReference>
<evidence type="ECO:0000259" key="4">
    <source>
        <dbReference type="PROSITE" id="PS01124"/>
    </source>
</evidence>
<dbReference type="PANTHER" id="PTHR47894">
    <property type="entry name" value="HTH-TYPE TRANSCRIPTIONAL REGULATOR GADX"/>
    <property type="match status" value="1"/>
</dbReference>
<gene>
    <name evidence="5" type="ORF">FK530_18005</name>
</gene>